<gene>
    <name evidence="1" type="ORF">ENT66_00260</name>
</gene>
<dbReference type="EMBL" id="DSZN01000007">
    <property type="protein sequence ID" value="HGQ84877.1"/>
    <property type="molecule type" value="Genomic_DNA"/>
</dbReference>
<name>A0A7C4NSB4_9BACT</name>
<protein>
    <submittedName>
        <fullName evidence="1">DUF2703 domain-containing protein</fullName>
    </submittedName>
</protein>
<reference evidence="1" key="1">
    <citation type="journal article" date="2020" name="mSystems">
        <title>Genome- and Community-Level Interaction Insights into Carbon Utilization and Element Cycling Functions of Hydrothermarchaeota in Hydrothermal Sediment.</title>
        <authorList>
            <person name="Zhou Z."/>
            <person name="Liu Y."/>
            <person name="Xu W."/>
            <person name="Pan J."/>
            <person name="Luo Z.H."/>
            <person name="Li M."/>
        </authorList>
    </citation>
    <scope>NUCLEOTIDE SEQUENCE [LARGE SCALE GENOMIC DNA]</scope>
    <source>
        <strain evidence="1">SpSt-6</strain>
    </source>
</reference>
<organism evidence="1">
    <name type="scientific">Thermodesulfobacterium geofontis</name>
    <dbReference type="NCBI Taxonomy" id="1295609"/>
    <lineage>
        <taxon>Bacteria</taxon>
        <taxon>Pseudomonadati</taxon>
        <taxon>Thermodesulfobacteriota</taxon>
        <taxon>Thermodesulfobacteria</taxon>
        <taxon>Thermodesulfobacteriales</taxon>
        <taxon>Thermodesulfobacteriaceae</taxon>
        <taxon>Thermodesulfobacterium</taxon>
    </lineage>
</organism>
<accession>A0A7C4NSB4</accession>
<proteinExistence type="predicted"/>
<dbReference type="InterPro" id="IPR021219">
    <property type="entry name" value="DUF2703"/>
</dbReference>
<evidence type="ECO:0000313" key="1">
    <source>
        <dbReference type="EMBL" id="HGQ84877.1"/>
    </source>
</evidence>
<dbReference type="Pfam" id="PF10865">
    <property type="entry name" value="DUF2703"/>
    <property type="match status" value="1"/>
</dbReference>
<sequence length="128" mass="14451">MNTLKIKWQRLLINGKTCPRCKLTEKELEKAISILKQYLNPLGIEIIIEKNELSVEEFKKNSLQSNQIWVNDVPLEDWINGKVGQSICCDVCGPSECRTIKVGKKVYETIPAELVVKAGLLAALQLIK</sequence>
<dbReference type="AlphaFoldDB" id="A0A7C4NSB4"/>
<comment type="caution">
    <text evidence="1">The sequence shown here is derived from an EMBL/GenBank/DDBJ whole genome shotgun (WGS) entry which is preliminary data.</text>
</comment>